<dbReference type="InterPro" id="IPR058240">
    <property type="entry name" value="rSAM_sf"/>
</dbReference>
<name>A0A1V1P587_9BACT</name>
<evidence type="ECO:0000256" key="4">
    <source>
        <dbReference type="ARBA" id="ARBA00022723"/>
    </source>
</evidence>
<dbReference type="SFLD" id="SFLDG01386">
    <property type="entry name" value="main_SPASM_domain-containing"/>
    <property type="match status" value="1"/>
</dbReference>
<keyword evidence="6" id="KW-0411">Iron-sulfur</keyword>
<keyword evidence="3" id="KW-0949">S-adenosyl-L-methionine</keyword>
<dbReference type="PANTHER" id="PTHR11228:SF34">
    <property type="entry name" value="TUNGSTEN-CONTAINING ALDEHYDE FERREDOXIN OXIDOREDUCTASE COFACTOR MODIFYING PROTEIN"/>
    <property type="match status" value="1"/>
</dbReference>
<dbReference type="CDD" id="cd01335">
    <property type="entry name" value="Radical_SAM"/>
    <property type="match status" value="1"/>
</dbReference>
<feature type="domain" description="Radical SAM core" evidence="7">
    <location>
        <begin position="20"/>
        <end position="243"/>
    </location>
</feature>
<proteinExistence type="predicted"/>
<accession>A0A1V1P587</accession>
<gene>
    <name evidence="8" type="ORF">OMM_03529</name>
</gene>
<organism evidence="8 9">
    <name type="scientific">Candidatus Magnetoglobus multicellularis str. Araruama</name>
    <dbReference type="NCBI Taxonomy" id="890399"/>
    <lineage>
        <taxon>Bacteria</taxon>
        <taxon>Pseudomonadati</taxon>
        <taxon>Thermodesulfobacteriota</taxon>
        <taxon>Desulfobacteria</taxon>
        <taxon>Desulfobacterales</taxon>
        <taxon>Desulfobacteraceae</taxon>
        <taxon>Candidatus Magnetoglobus</taxon>
    </lineage>
</organism>
<evidence type="ECO:0000313" key="8">
    <source>
        <dbReference type="EMBL" id="ETR70042.1"/>
    </source>
</evidence>
<keyword evidence="4" id="KW-0479">Metal-binding</keyword>
<dbReference type="PANTHER" id="PTHR11228">
    <property type="entry name" value="RADICAL SAM DOMAIN PROTEIN"/>
    <property type="match status" value="1"/>
</dbReference>
<evidence type="ECO:0000256" key="5">
    <source>
        <dbReference type="ARBA" id="ARBA00023004"/>
    </source>
</evidence>
<dbReference type="GO" id="GO:0003824">
    <property type="term" value="F:catalytic activity"/>
    <property type="evidence" value="ECO:0007669"/>
    <property type="project" value="InterPro"/>
</dbReference>
<comment type="caution">
    <text evidence="8">The sequence shown here is derived from an EMBL/GenBank/DDBJ whole genome shotgun (WGS) entry which is preliminary data.</text>
</comment>
<reference evidence="9" key="1">
    <citation type="submission" date="2012-11" db="EMBL/GenBank/DDBJ databases">
        <authorList>
            <person name="Lucero-Rivera Y.E."/>
            <person name="Tovar-Ramirez D."/>
        </authorList>
    </citation>
    <scope>NUCLEOTIDE SEQUENCE [LARGE SCALE GENOMIC DNA]</scope>
    <source>
        <strain evidence="9">Araruama</strain>
    </source>
</reference>
<dbReference type="GO" id="GO:0051539">
    <property type="term" value="F:4 iron, 4 sulfur cluster binding"/>
    <property type="evidence" value="ECO:0007669"/>
    <property type="project" value="UniProtKB-KW"/>
</dbReference>
<dbReference type="Proteomes" id="UP000189670">
    <property type="component" value="Unassembled WGS sequence"/>
</dbReference>
<evidence type="ECO:0000256" key="2">
    <source>
        <dbReference type="ARBA" id="ARBA00022485"/>
    </source>
</evidence>
<dbReference type="PIRSF" id="PIRSF037420">
    <property type="entry name" value="PQQ_syn_pqqE"/>
    <property type="match status" value="1"/>
</dbReference>
<keyword evidence="2" id="KW-0004">4Fe-4S</keyword>
<dbReference type="InterPro" id="IPR013785">
    <property type="entry name" value="Aldolase_TIM"/>
</dbReference>
<dbReference type="InterPro" id="IPR007197">
    <property type="entry name" value="rSAM"/>
</dbReference>
<evidence type="ECO:0000256" key="1">
    <source>
        <dbReference type="ARBA" id="ARBA00001966"/>
    </source>
</evidence>
<dbReference type="InterPro" id="IPR050377">
    <property type="entry name" value="Radical_SAM_PqqE_MftC-like"/>
</dbReference>
<dbReference type="SFLD" id="SFLDS00029">
    <property type="entry name" value="Radical_SAM"/>
    <property type="match status" value="1"/>
</dbReference>
<dbReference type="InterPro" id="IPR017200">
    <property type="entry name" value="PqqE-like"/>
</dbReference>
<evidence type="ECO:0000313" key="9">
    <source>
        <dbReference type="Proteomes" id="UP000189670"/>
    </source>
</evidence>
<evidence type="ECO:0000256" key="3">
    <source>
        <dbReference type="ARBA" id="ARBA00022691"/>
    </source>
</evidence>
<dbReference type="Gene3D" id="3.20.20.70">
    <property type="entry name" value="Aldolase class I"/>
    <property type="match status" value="1"/>
</dbReference>
<dbReference type="SFLD" id="SFLDG01067">
    <property type="entry name" value="SPASM/twitch_domain_containing"/>
    <property type="match status" value="1"/>
</dbReference>
<dbReference type="PROSITE" id="PS51918">
    <property type="entry name" value="RADICAL_SAM"/>
    <property type="match status" value="1"/>
</dbReference>
<protein>
    <submittedName>
        <fullName evidence="8">Fe-S oxidoreductase coenzyme synthesis protein</fullName>
    </submittedName>
</protein>
<dbReference type="GO" id="GO:0046872">
    <property type="term" value="F:metal ion binding"/>
    <property type="evidence" value="ECO:0007669"/>
    <property type="project" value="UniProtKB-KW"/>
</dbReference>
<keyword evidence="5" id="KW-0408">Iron</keyword>
<dbReference type="EMBL" id="ATBP01000502">
    <property type="protein sequence ID" value="ETR70042.1"/>
    <property type="molecule type" value="Genomic_DNA"/>
</dbReference>
<sequence>MKRISGLNFSDQEIQTAIQENKLLSFDLEFTRACNLNCLYCYAGGKKIENEMCLNEILSVIEQAVASGARQVVNIGGGEPLAYKYYWKILQKERDLGLKSITFTNGTWITQAIAQQLFDYNEGIALKLNSFNPDIQDFLTGQKGSSARIQDALQHLIKVGYGKTDAPELAIETIVCNPNYHEIETIYRFCRENNIIPYIEIMTLQGNARKNAQVLETSIAQNYQLFKKLLTYDQQHFGITWPLTPPIAGQSCKRLLYSMYVRSDGNVQVCPGIEIVHPDLNIRNHSIQWILDHSTIFQKARNIYQCLNGKCRICQHADCYGCRGTAFAQNGDFCDDDPTCWDGIMGYINEV</sequence>
<dbReference type="Pfam" id="PF04055">
    <property type="entry name" value="Radical_SAM"/>
    <property type="match status" value="1"/>
</dbReference>
<evidence type="ECO:0000259" key="7">
    <source>
        <dbReference type="PROSITE" id="PS51918"/>
    </source>
</evidence>
<dbReference type="SUPFAM" id="SSF102114">
    <property type="entry name" value="Radical SAM enzymes"/>
    <property type="match status" value="1"/>
</dbReference>
<comment type="cofactor">
    <cofactor evidence="1">
        <name>[4Fe-4S] cluster</name>
        <dbReference type="ChEBI" id="CHEBI:49883"/>
    </cofactor>
</comment>
<evidence type="ECO:0000256" key="6">
    <source>
        <dbReference type="ARBA" id="ARBA00023014"/>
    </source>
</evidence>
<dbReference type="AlphaFoldDB" id="A0A1V1P587"/>